<dbReference type="AlphaFoldDB" id="A0A564WCG1"/>
<gene>
    <name evidence="1" type="ORF">DF3PA_20066</name>
</gene>
<name>A0A564WCG1_9PROT</name>
<reference evidence="1" key="1">
    <citation type="submission" date="2018-11" db="EMBL/GenBank/DDBJ databases">
        <authorList>
            <person name="Onetto C."/>
        </authorList>
    </citation>
    <scope>NUCLEOTIDE SEQUENCE [LARGE SCALE GENOMIC DNA]</scope>
</reference>
<protein>
    <submittedName>
        <fullName evidence="1">Uncharacterized protein</fullName>
    </submittedName>
</protein>
<evidence type="ECO:0000313" key="1">
    <source>
        <dbReference type="EMBL" id="VUX46166.1"/>
    </source>
</evidence>
<comment type="caution">
    <text evidence="1">The sequence shown here is derived from an EMBL/GenBank/DDBJ whole genome shotgun (WGS) entry which is preliminary data.</text>
</comment>
<evidence type="ECO:0000313" key="2">
    <source>
        <dbReference type="Proteomes" id="UP000326641"/>
    </source>
</evidence>
<keyword evidence="2" id="KW-1185">Reference proteome</keyword>
<accession>A0A564WCG1</accession>
<proteinExistence type="predicted"/>
<dbReference type="Proteomes" id="UP000326641">
    <property type="component" value="Unassembled WGS sequence"/>
</dbReference>
<organism evidence="1 2">
    <name type="scientific">Candidatus Defluviicoccus seviourii</name>
    <dbReference type="NCBI Taxonomy" id="2565273"/>
    <lineage>
        <taxon>Bacteria</taxon>
        <taxon>Pseudomonadati</taxon>
        <taxon>Pseudomonadota</taxon>
        <taxon>Alphaproteobacteria</taxon>
        <taxon>Rhodospirillales</taxon>
        <taxon>Rhodospirillaceae</taxon>
        <taxon>Defluviicoccus</taxon>
    </lineage>
</organism>
<sequence length="90" mass="9605">MQRPNRAIHARARLSLHNILNRVHFRHKQDVRSVSASALEWLRRADLLDEAADEVLHGGGLLAELAGGGEYLAGSGAGLASGRRDGVDGA</sequence>
<dbReference type="EMBL" id="UXAT02000012">
    <property type="protein sequence ID" value="VUX46166.1"/>
    <property type="molecule type" value="Genomic_DNA"/>
</dbReference>